<reference evidence="1" key="1">
    <citation type="submission" date="2021-10" db="EMBL/GenBank/DDBJ databases">
        <title>Melipona bicolor Genome sequencing and assembly.</title>
        <authorList>
            <person name="Araujo N.S."/>
            <person name="Arias M.C."/>
        </authorList>
    </citation>
    <scope>NUCLEOTIDE SEQUENCE</scope>
    <source>
        <strain evidence="1">USP_2M_L1-L4_2017</strain>
        <tissue evidence="1">Whole body</tissue>
    </source>
</reference>
<accession>A0AA40KHV9</accession>
<proteinExistence type="predicted"/>
<dbReference type="Proteomes" id="UP001177670">
    <property type="component" value="Unassembled WGS sequence"/>
</dbReference>
<name>A0AA40KHV9_9HYME</name>
<evidence type="ECO:0000313" key="1">
    <source>
        <dbReference type="EMBL" id="KAK1120930.1"/>
    </source>
</evidence>
<sequence>MRMQFSLSEGNALAAFLASMESEIELRIQLLPGASNVNESPRGSSRLFGTFATKVFTPKSGRLQRDKWVFDNAPTARESAAYVGVISNELCLFELSRWIGNKDEMRDESCE</sequence>
<organism evidence="1 2">
    <name type="scientific">Melipona bicolor</name>
    <dbReference type="NCBI Taxonomy" id="60889"/>
    <lineage>
        <taxon>Eukaryota</taxon>
        <taxon>Metazoa</taxon>
        <taxon>Ecdysozoa</taxon>
        <taxon>Arthropoda</taxon>
        <taxon>Hexapoda</taxon>
        <taxon>Insecta</taxon>
        <taxon>Pterygota</taxon>
        <taxon>Neoptera</taxon>
        <taxon>Endopterygota</taxon>
        <taxon>Hymenoptera</taxon>
        <taxon>Apocrita</taxon>
        <taxon>Aculeata</taxon>
        <taxon>Apoidea</taxon>
        <taxon>Anthophila</taxon>
        <taxon>Apidae</taxon>
        <taxon>Melipona</taxon>
    </lineage>
</organism>
<keyword evidence="2" id="KW-1185">Reference proteome</keyword>
<comment type="caution">
    <text evidence="1">The sequence shown here is derived from an EMBL/GenBank/DDBJ whole genome shotgun (WGS) entry which is preliminary data.</text>
</comment>
<dbReference type="AlphaFoldDB" id="A0AA40KHV9"/>
<evidence type="ECO:0000313" key="2">
    <source>
        <dbReference type="Proteomes" id="UP001177670"/>
    </source>
</evidence>
<dbReference type="EMBL" id="JAHYIQ010000028">
    <property type="protein sequence ID" value="KAK1120930.1"/>
    <property type="molecule type" value="Genomic_DNA"/>
</dbReference>
<gene>
    <name evidence="1" type="ORF">K0M31_010714</name>
</gene>
<protein>
    <submittedName>
        <fullName evidence="1">Uncharacterized protein</fullName>
    </submittedName>
</protein>